<comment type="caution">
    <text evidence="1">The sequence shown here is derived from an EMBL/GenBank/DDBJ whole genome shotgun (WGS) entry which is preliminary data.</text>
</comment>
<dbReference type="RefSeq" id="WP_272236831.1">
    <property type="nucleotide sequence ID" value="NZ_JAPFIQ010000028.1"/>
</dbReference>
<dbReference type="EMBL" id="JAPFIT010000016">
    <property type="protein sequence ID" value="MDC5740817.1"/>
    <property type="molecule type" value="Genomic_DNA"/>
</dbReference>
<gene>
    <name evidence="1" type="ORF">OPW20_12125</name>
</gene>
<evidence type="ECO:0000313" key="1">
    <source>
        <dbReference type="EMBL" id="MDC5740817.1"/>
    </source>
</evidence>
<evidence type="ECO:0000313" key="2">
    <source>
        <dbReference type="Proteomes" id="UP001150001"/>
    </source>
</evidence>
<name>A0ABT5GUB3_9VIBR</name>
<protein>
    <submittedName>
        <fullName evidence="1">Uncharacterized protein</fullName>
    </submittedName>
</protein>
<reference evidence="1" key="1">
    <citation type="submission" date="2022-11" db="EMBL/GenBank/DDBJ databases">
        <title>Role of the vibriolysin VemA secreted by the emergent pathogen Vibrio europaeus in the colonization of Manila clam mucus.</title>
        <authorList>
            <person name="Martinez C."/>
            <person name="Rodriguez S."/>
            <person name="Vences A."/>
            <person name="Barja J.L."/>
            <person name="Toranzo A.E."/>
            <person name="Dubert J."/>
        </authorList>
    </citation>
    <scope>NUCLEOTIDE SEQUENCE</scope>
    <source>
        <strain evidence="1">3454</strain>
    </source>
</reference>
<organism evidence="1 2">
    <name type="scientific">Vibrio europaeus</name>
    <dbReference type="NCBI Taxonomy" id="300876"/>
    <lineage>
        <taxon>Bacteria</taxon>
        <taxon>Pseudomonadati</taxon>
        <taxon>Pseudomonadota</taxon>
        <taxon>Gammaproteobacteria</taxon>
        <taxon>Vibrionales</taxon>
        <taxon>Vibrionaceae</taxon>
        <taxon>Vibrio</taxon>
        <taxon>Vibrio oreintalis group</taxon>
    </lineage>
</organism>
<keyword evidence="2" id="KW-1185">Reference proteome</keyword>
<sequence>MAGKVKQRKARKVYTTEGADEFVKAVNSSARVTKAVLKQPSCNSDISTKSFHEQR</sequence>
<accession>A0ABT5GUB3</accession>
<dbReference type="Proteomes" id="UP001150001">
    <property type="component" value="Unassembled WGS sequence"/>
</dbReference>
<proteinExistence type="predicted"/>